<dbReference type="Proteomes" id="UP000008064">
    <property type="component" value="Unassembled WGS sequence"/>
</dbReference>
<sequence length="73" mass="8359">VLSFQHLVYNQSEHRRDEVYAVIYSTTVDFRVVGCAINIVSESSACLKARSYTSNCRANPGHRSPRLRETRWG</sequence>
<organism>
    <name type="scientific">Serpula lacrymans var. lacrymans (strain S7.9)</name>
    <name type="common">Dry rot fungus</name>
    <dbReference type="NCBI Taxonomy" id="578457"/>
    <lineage>
        <taxon>Eukaryota</taxon>
        <taxon>Fungi</taxon>
        <taxon>Dikarya</taxon>
        <taxon>Basidiomycota</taxon>
        <taxon>Agaricomycotina</taxon>
        <taxon>Agaricomycetes</taxon>
        <taxon>Agaricomycetidae</taxon>
        <taxon>Boletales</taxon>
        <taxon>Coniophorineae</taxon>
        <taxon>Serpulaceae</taxon>
        <taxon>Serpula</taxon>
    </lineage>
</organism>
<gene>
    <name evidence="1" type="ORF">SERLADRAFT_458552</name>
</gene>
<evidence type="ECO:0000313" key="1">
    <source>
        <dbReference type="EMBL" id="EGO30058.1"/>
    </source>
</evidence>
<dbReference type="HOGENOM" id="CLU_2711776_0_0_1"/>
<name>F8NJK8_SERL9</name>
<proteinExistence type="predicted"/>
<dbReference type="GeneID" id="18817747"/>
<dbReference type="AlphaFoldDB" id="F8NJK8"/>
<dbReference type="KEGG" id="sla:SERLADRAFT_458552"/>
<dbReference type="RefSeq" id="XP_007314300.1">
    <property type="nucleotide sequence ID" value="XM_007314238.1"/>
</dbReference>
<accession>F8NJK8</accession>
<dbReference type="EMBL" id="GL945429">
    <property type="protein sequence ID" value="EGO30058.1"/>
    <property type="molecule type" value="Genomic_DNA"/>
</dbReference>
<reference evidence="1" key="1">
    <citation type="submission" date="2011-04" db="EMBL/GenBank/DDBJ databases">
        <title>Evolution of plant cell wall degrading machinery underlies the functional diversity of forest fungi.</title>
        <authorList>
            <consortium name="US DOE Joint Genome Institute (JGI-PGF)"/>
            <person name="Eastwood D.C."/>
            <person name="Floudas D."/>
            <person name="Binder M."/>
            <person name="Majcherczyk A."/>
            <person name="Schneider P."/>
            <person name="Aerts A."/>
            <person name="Asiegbu F.O."/>
            <person name="Baker S.E."/>
            <person name="Barry K."/>
            <person name="Bendiksby M."/>
            <person name="Blumentritt M."/>
            <person name="Coutinho P.M."/>
            <person name="Cullen D."/>
            <person name="Cullen D."/>
            <person name="Gathman A."/>
            <person name="Goodell B."/>
            <person name="Henrissat B."/>
            <person name="Ihrmark K."/>
            <person name="Kauserud H."/>
            <person name="Kohler A."/>
            <person name="LaButti K."/>
            <person name="Lapidus A."/>
            <person name="Lavin J.L."/>
            <person name="Lee Y.-H."/>
            <person name="Lindquist E."/>
            <person name="Lilly W."/>
            <person name="Lucas S."/>
            <person name="Morin E."/>
            <person name="Murat C."/>
            <person name="Oguiza J.A."/>
            <person name="Park J."/>
            <person name="Pisabarro A.G."/>
            <person name="Riley R."/>
            <person name="Rosling A."/>
            <person name="Salamov A."/>
            <person name="Schmidt O."/>
            <person name="Schmutz J."/>
            <person name="Skrede I."/>
            <person name="Stenlid J."/>
            <person name="Wiebenga A."/>
            <person name="Xie X."/>
            <person name="Kues U."/>
            <person name="Hibbett D.S."/>
            <person name="Hoffmeister D."/>
            <person name="Hogberg N."/>
            <person name="Martin F."/>
            <person name="Grigoriev I.V."/>
            <person name="Watkinson S.C."/>
        </authorList>
    </citation>
    <scope>NUCLEOTIDE SEQUENCE</scope>
    <source>
        <strain evidence="1">S7.9</strain>
    </source>
</reference>
<protein>
    <submittedName>
        <fullName evidence="1">Uncharacterized protein</fullName>
    </submittedName>
</protein>
<feature type="non-terminal residue" evidence="1">
    <location>
        <position position="1"/>
    </location>
</feature>